<dbReference type="STRING" id="880071.Fleli_1543"/>
<dbReference type="HOGENOM" id="CLU_876525_0_0_10"/>
<dbReference type="AlphaFoldDB" id="I4AJ29"/>
<dbReference type="eggNOG" id="ENOG5031M8N">
    <property type="taxonomic scope" value="Bacteria"/>
</dbReference>
<evidence type="ECO:0000313" key="1">
    <source>
        <dbReference type="EMBL" id="AFM03964.1"/>
    </source>
</evidence>
<dbReference type="Proteomes" id="UP000006054">
    <property type="component" value="Chromosome"/>
</dbReference>
<name>I4AJ29_BERLS</name>
<keyword evidence="2" id="KW-1185">Reference proteome</keyword>
<gene>
    <name evidence="1" type="ordered locus">Fleli_1543</name>
</gene>
<protein>
    <submittedName>
        <fullName evidence="1">Uncharacterized protein</fullName>
    </submittedName>
</protein>
<proteinExistence type="predicted"/>
<sequence length="373" mass="43615">MSIDSVREKVFHDLVIQNDNIKRDLLSILNLEVDLSRLELIHEDKYINGIFADFTVVYDSSINAIIECKSNDIGVTDYVRGIGQVMQYEYFFEKNISSKGYKYVPNFKTILLIPSSVLQNRSFNVGKFKYPVSTFLVEINEISNVARQVSRKELDELATVDEDTKLTSISQYYVRDTRLFELYMLLRYLCMLKLKGIKTVNRTKIEKEVQRTETINNRNWRNVWISLSSLGFIDSNNMPSPSGAKIGMLEYDEFLLLVYKSYIKPYVDLIMSYFSDVQNGNNNLTKRYKDINEDFRKMYADRDILFLTQSNGRYLSSWLNILRDDFGCISFAPRTSNRRITYKPSELNDTSFKQKIRENTISTPYINKLNAII</sequence>
<dbReference type="KEGG" id="fli:Fleli_1543"/>
<dbReference type="RefSeq" id="WP_014797421.1">
    <property type="nucleotide sequence ID" value="NC_018018.1"/>
</dbReference>
<dbReference type="PATRIC" id="fig|880071.3.peg.1525"/>
<evidence type="ECO:0000313" key="2">
    <source>
        <dbReference type="Proteomes" id="UP000006054"/>
    </source>
</evidence>
<reference evidence="2" key="1">
    <citation type="submission" date="2012-06" db="EMBL/GenBank/DDBJ databases">
        <title>The complete genome of Flexibacter litoralis DSM 6794.</title>
        <authorList>
            <person name="Lucas S."/>
            <person name="Copeland A."/>
            <person name="Lapidus A."/>
            <person name="Glavina del Rio T."/>
            <person name="Dalin E."/>
            <person name="Tice H."/>
            <person name="Bruce D."/>
            <person name="Goodwin L."/>
            <person name="Pitluck S."/>
            <person name="Peters L."/>
            <person name="Ovchinnikova G."/>
            <person name="Lu M."/>
            <person name="Kyrpides N."/>
            <person name="Mavromatis K."/>
            <person name="Ivanova N."/>
            <person name="Brettin T."/>
            <person name="Detter J.C."/>
            <person name="Han C."/>
            <person name="Larimer F."/>
            <person name="Land M."/>
            <person name="Hauser L."/>
            <person name="Markowitz V."/>
            <person name="Cheng J.-F."/>
            <person name="Hugenholtz P."/>
            <person name="Woyke T."/>
            <person name="Wu D."/>
            <person name="Spring S."/>
            <person name="Lang E."/>
            <person name="Kopitz M."/>
            <person name="Brambilla E."/>
            <person name="Klenk H.-P."/>
            <person name="Eisen J.A."/>
        </authorList>
    </citation>
    <scope>NUCLEOTIDE SEQUENCE [LARGE SCALE GENOMIC DNA]</scope>
    <source>
        <strain evidence="2">ATCC 23117 / DSM 6794 / NBRC 15988 / NCIMB 1366 / Sio-4</strain>
    </source>
</reference>
<dbReference type="EMBL" id="CP003345">
    <property type="protein sequence ID" value="AFM03964.1"/>
    <property type="molecule type" value="Genomic_DNA"/>
</dbReference>
<dbReference type="OrthoDB" id="5327865at2"/>
<accession>I4AJ29</accession>
<organism evidence="1 2">
    <name type="scientific">Bernardetia litoralis (strain ATCC 23117 / DSM 6794 / NBRC 15988 / NCIMB 1366 / Fx l1 / Sio-4)</name>
    <name type="common">Flexibacter litoralis</name>
    <dbReference type="NCBI Taxonomy" id="880071"/>
    <lineage>
        <taxon>Bacteria</taxon>
        <taxon>Pseudomonadati</taxon>
        <taxon>Bacteroidota</taxon>
        <taxon>Cytophagia</taxon>
        <taxon>Cytophagales</taxon>
        <taxon>Bernardetiaceae</taxon>
        <taxon>Bernardetia</taxon>
    </lineage>
</organism>